<evidence type="ECO:0000313" key="2">
    <source>
        <dbReference type="Proteomes" id="UP000597656"/>
    </source>
</evidence>
<sequence length="166" mass="18462">MRHRLDRAHRQRRERLARRLLHVGLVEQATLGALAAEEHVLDDVEVVGQREVLVDDLDPEFRGFARALDVHRLALEQDLTRVGRVDARDALDQRRLARAVVADEGRDLAGVDVEVDVVQDVHGAEALVDAAQLENRLAHWVSSVVTRGERRGATEAHPAFVTSGPT</sequence>
<name>A0ABQ2IPG8_9PSEU</name>
<dbReference type="EMBL" id="BMNC01000016">
    <property type="protein sequence ID" value="GGN21305.1"/>
    <property type="molecule type" value="Genomic_DNA"/>
</dbReference>
<protein>
    <submittedName>
        <fullName evidence="1">Uncharacterized protein</fullName>
    </submittedName>
</protein>
<organism evidence="1 2">
    <name type="scientific">Lentzea pudingi</name>
    <dbReference type="NCBI Taxonomy" id="1789439"/>
    <lineage>
        <taxon>Bacteria</taxon>
        <taxon>Bacillati</taxon>
        <taxon>Actinomycetota</taxon>
        <taxon>Actinomycetes</taxon>
        <taxon>Pseudonocardiales</taxon>
        <taxon>Pseudonocardiaceae</taxon>
        <taxon>Lentzea</taxon>
    </lineage>
</organism>
<evidence type="ECO:0000313" key="1">
    <source>
        <dbReference type="EMBL" id="GGN21305.1"/>
    </source>
</evidence>
<keyword evidence="2" id="KW-1185">Reference proteome</keyword>
<accession>A0ABQ2IPG8</accession>
<dbReference type="Proteomes" id="UP000597656">
    <property type="component" value="Unassembled WGS sequence"/>
</dbReference>
<gene>
    <name evidence="1" type="ORF">GCM10011609_73280</name>
</gene>
<proteinExistence type="predicted"/>
<reference evidence="2" key="1">
    <citation type="journal article" date="2019" name="Int. J. Syst. Evol. Microbiol.">
        <title>The Global Catalogue of Microorganisms (GCM) 10K type strain sequencing project: providing services to taxonomists for standard genome sequencing and annotation.</title>
        <authorList>
            <consortium name="The Broad Institute Genomics Platform"/>
            <consortium name="The Broad Institute Genome Sequencing Center for Infectious Disease"/>
            <person name="Wu L."/>
            <person name="Ma J."/>
        </authorList>
    </citation>
    <scope>NUCLEOTIDE SEQUENCE [LARGE SCALE GENOMIC DNA]</scope>
    <source>
        <strain evidence="2">CGMCC 4.7319</strain>
    </source>
</reference>
<comment type="caution">
    <text evidence="1">The sequence shown here is derived from an EMBL/GenBank/DDBJ whole genome shotgun (WGS) entry which is preliminary data.</text>
</comment>